<dbReference type="STRING" id="1314782.A0A165U7R5"/>
<feature type="compositionally biased region" description="Basic and acidic residues" evidence="1">
    <location>
        <begin position="189"/>
        <end position="207"/>
    </location>
</feature>
<protein>
    <submittedName>
        <fullName evidence="2">Uncharacterized protein</fullName>
    </submittedName>
</protein>
<dbReference type="OrthoDB" id="2800649at2759"/>
<dbReference type="Proteomes" id="UP000076761">
    <property type="component" value="Unassembled WGS sequence"/>
</dbReference>
<reference evidence="2 3" key="1">
    <citation type="journal article" date="2016" name="Mol. Biol. Evol.">
        <title>Comparative Genomics of Early-Diverging Mushroom-Forming Fungi Provides Insights into the Origins of Lignocellulose Decay Capabilities.</title>
        <authorList>
            <person name="Nagy L.G."/>
            <person name="Riley R."/>
            <person name="Tritt A."/>
            <person name="Adam C."/>
            <person name="Daum C."/>
            <person name="Floudas D."/>
            <person name="Sun H."/>
            <person name="Yadav J.S."/>
            <person name="Pangilinan J."/>
            <person name="Larsson K.H."/>
            <person name="Matsuura K."/>
            <person name="Barry K."/>
            <person name="Labutti K."/>
            <person name="Kuo R."/>
            <person name="Ohm R.A."/>
            <person name="Bhattacharya S.S."/>
            <person name="Shirouzu T."/>
            <person name="Yoshinaga Y."/>
            <person name="Martin F.M."/>
            <person name="Grigoriev I.V."/>
            <person name="Hibbett D.S."/>
        </authorList>
    </citation>
    <scope>NUCLEOTIDE SEQUENCE [LARGE SCALE GENOMIC DNA]</scope>
    <source>
        <strain evidence="2 3">HHB14362 ss-1</strain>
    </source>
</reference>
<feature type="compositionally biased region" description="Acidic residues" evidence="1">
    <location>
        <begin position="500"/>
        <end position="510"/>
    </location>
</feature>
<feature type="compositionally biased region" description="Polar residues" evidence="1">
    <location>
        <begin position="341"/>
        <end position="362"/>
    </location>
</feature>
<dbReference type="AlphaFoldDB" id="A0A165U7R5"/>
<feature type="compositionally biased region" description="Basic and acidic residues" evidence="1">
    <location>
        <begin position="1"/>
        <end position="10"/>
    </location>
</feature>
<feature type="compositionally biased region" description="Basic and acidic residues" evidence="1">
    <location>
        <begin position="228"/>
        <end position="239"/>
    </location>
</feature>
<dbReference type="CDD" id="cd06503">
    <property type="entry name" value="ATP-synt_Fo_b"/>
    <property type="match status" value="1"/>
</dbReference>
<evidence type="ECO:0000313" key="3">
    <source>
        <dbReference type="Proteomes" id="UP000076761"/>
    </source>
</evidence>
<proteinExistence type="predicted"/>
<name>A0A165U7R5_9AGAM</name>
<feature type="region of interest" description="Disordered" evidence="1">
    <location>
        <begin position="341"/>
        <end position="386"/>
    </location>
</feature>
<sequence>MPVTRRRESQKVGPAPEPTQKRTKRTAEEIAADKNRRELAKQERERVRAEKKSAEEQKKQVREALKKARDEEKAREKTEKEARKQARADAKKKDEEEKRAQEQERLENEAAMLESQRRIAELEVQVTQADRNQIANRVAAPTAAALPRQLKRTYAVADLQDLANAEMRWKRATQSCVSADLNMQRYDARMPEGSEERSSEAGDHDEQPLVIPHKKSRKGGVEATPKLTFRDEVEARRQNLELVSGNSEASKENSSGQAVQSKNTSLRTIGQGAANSDLDQTPRPRPIGPRPIAPRPIDVLRKNDGKDKLGEFRAKWPDLGAASAYNSPLMVVDRTPLQPRFKNTTAPDFTIGSSTAGRQRGNSLSSLSSVSSQDQAEPPTNDDVLGFGNDDYEEWMAAVTSPMKTPIARMQTQKSVGIKDTVTQKPPVNEEVVIEDFLVTPQPRKPRRRTTAKMPAGVDDQHKVPVAKAGKTKPASKAIVRSQTEDPIIPPRHKSKDPIEIMDSDSDSEPEAGSPVRRRLYESDSDIEVDSSSETATDAAQEEQQPKNRRVKNSEMPNGIATSPLWLRAFVPTLIRYMATQLDPWSADDKKLVPVMQDAYNAIFRSNHGPLLIEAKSAIYKQAIQKLYEWRTHIGNGALQVVENHMNTERRDLSSYSARVDYAREMLTGFKFVFANTKSKNQKEWTGLLGSSYINCSLAYHYHFLKGSMNVSIPQLLNDDNEEKLPIGAIGLAVCAVERVLRKWKRRDIGICNRTGNPIILERPKTCDNVKGKGKKLKKAEDDDGEGGVKFTAASWGRLTQDWAKCARRVGRRNRDDLDEMISGAMLIAAGTGRRVESLEGCGYDSDEDERANLAGSSP</sequence>
<keyword evidence="3" id="KW-1185">Reference proteome</keyword>
<evidence type="ECO:0000256" key="1">
    <source>
        <dbReference type="SAM" id="MobiDB-lite"/>
    </source>
</evidence>
<feature type="region of interest" description="Disordered" evidence="1">
    <location>
        <begin position="189"/>
        <end position="304"/>
    </location>
</feature>
<gene>
    <name evidence="2" type="ORF">NEOLEDRAFT_1176367</name>
</gene>
<feature type="region of interest" description="Disordered" evidence="1">
    <location>
        <begin position="442"/>
        <end position="558"/>
    </location>
</feature>
<dbReference type="InParanoid" id="A0A165U7R5"/>
<feature type="compositionally biased region" description="Basic and acidic residues" evidence="1">
    <location>
        <begin position="25"/>
        <end position="107"/>
    </location>
</feature>
<feature type="region of interest" description="Disordered" evidence="1">
    <location>
        <begin position="1"/>
        <end position="107"/>
    </location>
</feature>
<evidence type="ECO:0000313" key="2">
    <source>
        <dbReference type="EMBL" id="KZT27769.1"/>
    </source>
</evidence>
<organism evidence="2 3">
    <name type="scientific">Neolentinus lepideus HHB14362 ss-1</name>
    <dbReference type="NCBI Taxonomy" id="1314782"/>
    <lineage>
        <taxon>Eukaryota</taxon>
        <taxon>Fungi</taxon>
        <taxon>Dikarya</taxon>
        <taxon>Basidiomycota</taxon>
        <taxon>Agaricomycotina</taxon>
        <taxon>Agaricomycetes</taxon>
        <taxon>Gloeophyllales</taxon>
        <taxon>Gloeophyllaceae</taxon>
        <taxon>Neolentinus</taxon>
    </lineage>
</organism>
<feature type="compositionally biased region" description="Polar residues" evidence="1">
    <location>
        <begin position="244"/>
        <end position="279"/>
    </location>
</feature>
<feature type="compositionally biased region" description="Low complexity" evidence="1">
    <location>
        <begin position="363"/>
        <end position="372"/>
    </location>
</feature>
<dbReference type="EMBL" id="KV425560">
    <property type="protein sequence ID" value="KZT27769.1"/>
    <property type="molecule type" value="Genomic_DNA"/>
</dbReference>
<feature type="region of interest" description="Disordered" evidence="1">
    <location>
        <begin position="839"/>
        <end position="859"/>
    </location>
</feature>
<feature type="compositionally biased region" description="Pro residues" evidence="1">
    <location>
        <begin position="283"/>
        <end position="294"/>
    </location>
</feature>
<accession>A0A165U7R5</accession>